<accession>A0A0E9XPE9</accession>
<reference evidence="1" key="2">
    <citation type="journal article" date="2015" name="Fish Shellfish Immunol.">
        <title>Early steps in the European eel (Anguilla anguilla)-Vibrio vulnificus interaction in the gills: Role of the RtxA13 toxin.</title>
        <authorList>
            <person name="Callol A."/>
            <person name="Pajuelo D."/>
            <person name="Ebbesson L."/>
            <person name="Teles M."/>
            <person name="MacKenzie S."/>
            <person name="Amaro C."/>
        </authorList>
    </citation>
    <scope>NUCLEOTIDE SEQUENCE</scope>
</reference>
<dbReference type="AlphaFoldDB" id="A0A0E9XPE9"/>
<organism evidence="1">
    <name type="scientific">Anguilla anguilla</name>
    <name type="common">European freshwater eel</name>
    <name type="synonym">Muraena anguilla</name>
    <dbReference type="NCBI Taxonomy" id="7936"/>
    <lineage>
        <taxon>Eukaryota</taxon>
        <taxon>Metazoa</taxon>
        <taxon>Chordata</taxon>
        <taxon>Craniata</taxon>
        <taxon>Vertebrata</taxon>
        <taxon>Euteleostomi</taxon>
        <taxon>Actinopterygii</taxon>
        <taxon>Neopterygii</taxon>
        <taxon>Teleostei</taxon>
        <taxon>Anguilliformes</taxon>
        <taxon>Anguillidae</taxon>
        <taxon>Anguilla</taxon>
    </lineage>
</organism>
<evidence type="ECO:0000313" key="1">
    <source>
        <dbReference type="EMBL" id="JAI04272.1"/>
    </source>
</evidence>
<name>A0A0E9XPE9_ANGAN</name>
<reference evidence="1" key="1">
    <citation type="submission" date="2014-11" db="EMBL/GenBank/DDBJ databases">
        <authorList>
            <person name="Amaro Gonzalez C."/>
        </authorList>
    </citation>
    <scope>NUCLEOTIDE SEQUENCE</scope>
</reference>
<sequence length="18" mass="1938">MSPTSCTPATPSEKTFRP</sequence>
<proteinExistence type="predicted"/>
<protein>
    <submittedName>
        <fullName evidence="1">Uncharacterized protein</fullName>
    </submittedName>
</protein>
<dbReference type="EMBL" id="GBXM01004306">
    <property type="protein sequence ID" value="JAI04272.1"/>
    <property type="molecule type" value="Transcribed_RNA"/>
</dbReference>